<name>A0A6M3Y0K9_9ZZZZ</name>
<sequence length="142" mass="15678">MKKPPQADDITTEISNLVTSANRAGTLQGRNAKDHVIYFSNEAWHELREATGATGFLANVCVFGLTFPVQQSQHLPPGVRMSIQIRKPYGPGPGMVCIRSNPDHTFTVICDHWSPIFLKDAKPNNGRVPRPVHLLVLNAVIK</sequence>
<reference evidence="1" key="1">
    <citation type="submission" date="2020-03" db="EMBL/GenBank/DDBJ databases">
        <title>The deep terrestrial virosphere.</title>
        <authorList>
            <person name="Holmfeldt K."/>
            <person name="Nilsson E."/>
            <person name="Simone D."/>
            <person name="Lopez-Fernandez M."/>
            <person name="Wu X."/>
            <person name="de Brujin I."/>
            <person name="Lundin D."/>
            <person name="Andersson A."/>
            <person name="Bertilsson S."/>
            <person name="Dopson M."/>
        </authorList>
    </citation>
    <scope>NUCLEOTIDE SEQUENCE</scope>
    <source>
        <strain evidence="1">TM448B04948</strain>
    </source>
</reference>
<gene>
    <name evidence="1" type="ORF">TM448B04948_0011</name>
</gene>
<evidence type="ECO:0000313" key="1">
    <source>
        <dbReference type="EMBL" id="QJI03737.1"/>
    </source>
</evidence>
<organism evidence="1">
    <name type="scientific">viral metagenome</name>
    <dbReference type="NCBI Taxonomy" id="1070528"/>
    <lineage>
        <taxon>unclassified sequences</taxon>
        <taxon>metagenomes</taxon>
        <taxon>organismal metagenomes</taxon>
    </lineage>
</organism>
<proteinExistence type="predicted"/>
<dbReference type="AlphaFoldDB" id="A0A6M3Y0K9"/>
<dbReference type="EMBL" id="MT145114">
    <property type="protein sequence ID" value="QJI03737.1"/>
    <property type="molecule type" value="Genomic_DNA"/>
</dbReference>
<accession>A0A6M3Y0K9</accession>
<protein>
    <submittedName>
        <fullName evidence="1">Uncharacterized protein</fullName>
    </submittedName>
</protein>